<sequence>MRKIQSFFLYKRLLDQPGKILLSTAGTTDLVLLNWAAKAQIPPDKVYVYVHWLGTKASKAGKLAAIARSQPYIEVLCTTETTTVFFKELGFRATTVAYPHVIDQPQRQTLSGFRHLLFAGAARMDKGFSRIADLVDDLAHSQGTWPFWIQTSATHQAKHGPDILTHIERLKQSNYPQLTLLSETLSPQDYRAQFVGGISIQAYAEADFQDRVSGVTLDALTAGCPVVVTANTWLGRIVLEHNAGVTTSDLSPYGLRRAIEEIVRDYDAFSRRAFQAGQILQNQHSTAAMMQAIFHKERRSAV</sequence>
<proteinExistence type="predicted"/>
<evidence type="ECO:0000313" key="1">
    <source>
        <dbReference type="EMBL" id="OOV07965.1"/>
    </source>
</evidence>
<accession>A0A1T1AVF7</accession>
<organism evidence="1 2">
    <name type="scientific">Rhodoferax fermentans</name>
    <dbReference type="NCBI Taxonomy" id="28066"/>
    <lineage>
        <taxon>Bacteria</taxon>
        <taxon>Pseudomonadati</taxon>
        <taxon>Pseudomonadota</taxon>
        <taxon>Betaproteobacteria</taxon>
        <taxon>Burkholderiales</taxon>
        <taxon>Comamonadaceae</taxon>
        <taxon>Rhodoferax</taxon>
    </lineage>
</organism>
<gene>
    <name evidence="1" type="ORF">RF819_15665</name>
</gene>
<name>A0A1T1AVF7_RHOFE</name>
<dbReference type="STRING" id="28066.RF819_15665"/>
<protein>
    <recommendedName>
        <fullName evidence="3">Glycosyl transferase family 1 domain-containing protein</fullName>
    </recommendedName>
</protein>
<comment type="caution">
    <text evidence="1">The sequence shown here is derived from an EMBL/GenBank/DDBJ whole genome shotgun (WGS) entry which is preliminary data.</text>
</comment>
<dbReference type="Proteomes" id="UP000190750">
    <property type="component" value="Unassembled WGS sequence"/>
</dbReference>
<dbReference type="SUPFAM" id="SSF53756">
    <property type="entry name" value="UDP-Glycosyltransferase/glycogen phosphorylase"/>
    <property type="match status" value="1"/>
</dbReference>
<reference evidence="1 2" key="1">
    <citation type="submission" date="2017-01" db="EMBL/GenBank/DDBJ databases">
        <title>Genome sequencing of Rhodoferax fermentans JCM 7819.</title>
        <authorList>
            <person name="Kim Y.J."/>
            <person name="Farh M.E.-A."/>
            <person name="Yang D.-C."/>
        </authorList>
    </citation>
    <scope>NUCLEOTIDE SEQUENCE [LARGE SCALE GENOMIC DNA]</scope>
    <source>
        <strain evidence="1 2">JCM 7819</strain>
    </source>
</reference>
<dbReference type="Gene3D" id="3.40.50.2000">
    <property type="entry name" value="Glycogen Phosphorylase B"/>
    <property type="match status" value="1"/>
</dbReference>
<dbReference type="EMBL" id="MTJN01000002">
    <property type="protein sequence ID" value="OOV07965.1"/>
    <property type="molecule type" value="Genomic_DNA"/>
</dbReference>
<dbReference type="AlphaFoldDB" id="A0A1T1AVF7"/>
<keyword evidence="2" id="KW-1185">Reference proteome</keyword>
<evidence type="ECO:0008006" key="3">
    <source>
        <dbReference type="Google" id="ProtNLM"/>
    </source>
</evidence>
<evidence type="ECO:0000313" key="2">
    <source>
        <dbReference type="Proteomes" id="UP000190750"/>
    </source>
</evidence>